<dbReference type="EMBL" id="CP000472">
    <property type="protein sequence ID" value="ACJ29378.1"/>
    <property type="molecule type" value="Genomic_DNA"/>
</dbReference>
<dbReference type="KEGG" id="swp:swp_2643"/>
<dbReference type="OrthoDB" id="5808866at2"/>
<evidence type="ECO:0000313" key="3">
    <source>
        <dbReference type="Proteomes" id="UP000000753"/>
    </source>
</evidence>
<accession>B8CMI8</accession>
<name>B8CMI8_SHEPW</name>
<organism evidence="2 3">
    <name type="scientific">Shewanella piezotolerans (strain WP3 / JCM 13877)</name>
    <dbReference type="NCBI Taxonomy" id="225849"/>
    <lineage>
        <taxon>Bacteria</taxon>
        <taxon>Pseudomonadati</taxon>
        <taxon>Pseudomonadota</taxon>
        <taxon>Gammaproteobacteria</taxon>
        <taxon>Alteromonadales</taxon>
        <taxon>Shewanellaceae</taxon>
        <taxon>Shewanella</taxon>
    </lineage>
</organism>
<protein>
    <recommendedName>
        <fullName evidence="1">Carbamoyltransferase Kae1-like domain-containing protein</fullName>
    </recommendedName>
</protein>
<gene>
    <name evidence="2" type="ordered locus">swp_2643</name>
</gene>
<dbReference type="InterPro" id="IPR055128">
    <property type="entry name" value="HypF_C_2"/>
</dbReference>
<dbReference type="RefSeq" id="WP_020912734.1">
    <property type="nucleotide sequence ID" value="NC_011566.1"/>
</dbReference>
<dbReference type="HOGENOM" id="CLU_453334_0_0_6"/>
<sequence length="590" mass="67020">MKNIRFEFDCQREVPFYGHLCNQYLLNEQYDVTIGQTGSNYFIEAKGEQPELERLADAIAEDFLISSWLIKPNIILIDTPKGDVKLLQHSPLTQEYCQQCQPYFGDNQAKHFGRLDYICPCCQADKRIAKQHQTTSLDEIRELLEKLENQGFVELPSIDNKRGIKLSYQPNIAENSNVRQKLVICNPNKLNAHFIVTEQQVHALSSIEKPLICCRPIDSHPRLSDPLYSLCFANSRLLMVACELLRQRGIDWIYIEHTDNPQFAMVSSQWVPLQETGVGNSTLTYRSNLVPLHDDVHLGQYEVHWVKDHIEVCGNTHVDAKDQGVTEHSAQDDAATCALHSANLATKKAKNCAVLYLSNSNKSRIVTMDAKQKIELFFEFPNLPNNGYEIVHQIDSSPQKNLFEKYKTLYPDDYLALLELKLVGPTNNIQSLWAIAAILLGAATKEKNLRLDKIQLNDFVIANAMRHKGSNAPRIDFPLTRGEAHRSLNWCKTLGSIISFRLAEEGNIEKLAFAMHDSLADFICNWIEHLDQNISIKSVVLAGSSFDNELLGKRIALRLGKNFELNPNPQMDLEGLNIAVGSLFLKQRRH</sequence>
<dbReference type="Pfam" id="PF22521">
    <property type="entry name" value="HypF_C_2"/>
    <property type="match status" value="1"/>
</dbReference>
<dbReference type="AlphaFoldDB" id="B8CMI8"/>
<reference evidence="2 3" key="1">
    <citation type="journal article" date="2008" name="PLoS ONE">
        <title>Environmental adaptation: genomic analysis of the piezotolerant and psychrotolerant deep-sea iron reducing bacterium Shewanella piezotolerans WP3.</title>
        <authorList>
            <person name="Wang F."/>
            <person name="Wang J."/>
            <person name="Jian H."/>
            <person name="Zhang B."/>
            <person name="Li S."/>
            <person name="Wang F."/>
            <person name="Zeng X."/>
            <person name="Gao L."/>
            <person name="Bartlett D.H."/>
            <person name="Yu J."/>
            <person name="Hu S."/>
            <person name="Xiao X."/>
        </authorList>
    </citation>
    <scope>NUCLEOTIDE SEQUENCE [LARGE SCALE GENOMIC DNA]</scope>
    <source>
        <strain evidence="3">WP3 / JCM 13877</strain>
    </source>
</reference>
<evidence type="ECO:0000259" key="1">
    <source>
        <dbReference type="Pfam" id="PF22521"/>
    </source>
</evidence>
<dbReference type="Gene3D" id="3.30.420.40">
    <property type="match status" value="1"/>
</dbReference>
<proteinExistence type="predicted"/>
<keyword evidence="3" id="KW-1185">Reference proteome</keyword>
<feature type="domain" description="Carbamoyltransferase Kae1-like" evidence="1">
    <location>
        <begin position="469"/>
        <end position="564"/>
    </location>
</feature>
<dbReference type="eggNOG" id="COG0068">
    <property type="taxonomic scope" value="Bacteria"/>
</dbReference>
<dbReference type="STRING" id="225849.swp_2643"/>
<evidence type="ECO:0000313" key="2">
    <source>
        <dbReference type="EMBL" id="ACJ29378.1"/>
    </source>
</evidence>
<dbReference type="Proteomes" id="UP000000753">
    <property type="component" value="Chromosome"/>
</dbReference>